<dbReference type="SUPFAM" id="SSF51338">
    <property type="entry name" value="Composite domain of metallo-dependent hydrolases"/>
    <property type="match status" value="1"/>
</dbReference>
<reference evidence="1" key="1">
    <citation type="submission" date="2023-01" db="EMBL/GenBank/DDBJ databases">
        <title>Human gut microbiome strain richness.</title>
        <authorList>
            <person name="Chen-Liaw A."/>
        </authorList>
    </citation>
    <scope>NUCLEOTIDE SEQUENCE</scope>
    <source>
        <strain evidence="1">D8_m1001271B151109d0_201107</strain>
    </source>
</reference>
<organism evidence="1 2">
    <name type="scientific">Faecalicoccus pleomorphus</name>
    <dbReference type="NCBI Taxonomy" id="1323"/>
    <lineage>
        <taxon>Bacteria</taxon>
        <taxon>Bacillati</taxon>
        <taxon>Bacillota</taxon>
        <taxon>Erysipelotrichia</taxon>
        <taxon>Erysipelotrichales</taxon>
        <taxon>Erysipelotrichaceae</taxon>
        <taxon>Faecalicoccus</taxon>
    </lineage>
</organism>
<gene>
    <name evidence="1" type="ORF">PND82_01050</name>
</gene>
<evidence type="ECO:0000313" key="1">
    <source>
        <dbReference type="EMBL" id="MDB7981405.1"/>
    </source>
</evidence>
<name>A0AAW6CR90_9FIRM</name>
<evidence type="ECO:0000313" key="2">
    <source>
        <dbReference type="Proteomes" id="UP001212981"/>
    </source>
</evidence>
<dbReference type="RefSeq" id="WP_272000697.1">
    <property type="nucleotide sequence ID" value="NZ_JAQLXO010000001.1"/>
</dbReference>
<dbReference type="EMBL" id="JAQLXO010000001">
    <property type="protein sequence ID" value="MDB7981405.1"/>
    <property type="molecule type" value="Genomic_DNA"/>
</dbReference>
<sequence length="246" mass="28184">MENTTMKATLLIKNIENLYTCDKEFRILSRAYIAIHHDKIIDVGIGSYSQWIDSATRVIDAVGEIVLPGFIDVSFTGFAKVRLGDQLRENSTALFAMRQNGILTLLTKDPKIQRKELSQDVFIQKKEVPYPILQREAQYKLTKPSKFLLSCGFGLPNSYVYSFQPLCYALFNTHHVDKRTLLESMTSLPAACFDLNDRGNIQKGMLADLLILQVPTIEHYFQTLGRPLIHRMIKNGIQFYPEWMVC</sequence>
<dbReference type="Proteomes" id="UP001212981">
    <property type="component" value="Unassembled WGS sequence"/>
</dbReference>
<dbReference type="InterPro" id="IPR011059">
    <property type="entry name" value="Metal-dep_hydrolase_composite"/>
</dbReference>
<dbReference type="GO" id="GO:0016810">
    <property type="term" value="F:hydrolase activity, acting on carbon-nitrogen (but not peptide) bonds"/>
    <property type="evidence" value="ECO:0007669"/>
    <property type="project" value="InterPro"/>
</dbReference>
<comment type="caution">
    <text evidence="1">The sequence shown here is derived from an EMBL/GenBank/DDBJ whole genome shotgun (WGS) entry which is preliminary data.</text>
</comment>
<protein>
    <recommendedName>
        <fullName evidence="3">Imidazolonepropionase</fullName>
    </recommendedName>
</protein>
<accession>A0AAW6CR90</accession>
<proteinExistence type="predicted"/>
<evidence type="ECO:0008006" key="3">
    <source>
        <dbReference type="Google" id="ProtNLM"/>
    </source>
</evidence>
<dbReference type="Gene3D" id="2.30.40.10">
    <property type="entry name" value="Urease, subunit C, domain 1"/>
    <property type="match status" value="1"/>
</dbReference>
<dbReference type="AlphaFoldDB" id="A0AAW6CR90"/>